<gene>
    <name evidence="2" type="ORF">MNBD_GAMMA16-64</name>
</gene>
<proteinExistence type="predicted"/>
<keyword evidence="1" id="KW-0472">Membrane</keyword>
<feature type="transmembrane region" description="Helical" evidence="1">
    <location>
        <begin position="42"/>
        <end position="63"/>
    </location>
</feature>
<keyword evidence="1" id="KW-1133">Transmembrane helix</keyword>
<sequence length="97" mass="11453">MINIKIKERIICLFAVLAFLPLEAFAADSYRWLRVSPETPWYIFVFLLPMVLIPIVIMAILHWRYAGQSKKERAEYGYIKARDKKLPPKTEPSWGKR</sequence>
<keyword evidence="1" id="KW-0812">Transmembrane</keyword>
<reference evidence="2" key="1">
    <citation type="submission" date="2018-06" db="EMBL/GenBank/DDBJ databases">
        <authorList>
            <person name="Zhirakovskaya E."/>
        </authorList>
    </citation>
    <scope>NUCLEOTIDE SEQUENCE</scope>
</reference>
<evidence type="ECO:0000313" key="2">
    <source>
        <dbReference type="EMBL" id="VAW85987.1"/>
    </source>
</evidence>
<name>A0A3B0ZEV4_9ZZZZ</name>
<dbReference type="AlphaFoldDB" id="A0A3B0ZEV4"/>
<evidence type="ECO:0000256" key="1">
    <source>
        <dbReference type="SAM" id="Phobius"/>
    </source>
</evidence>
<protein>
    <submittedName>
        <fullName evidence="2">Uncharacterized protein</fullName>
    </submittedName>
</protein>
<dbReference type="EMBL" id="UOFO01000084">
    <property type="protein sequence ID" value="VAW85987.1"/>
    <property type="molecule type" value="Genomic_DNA"/>
</dbReference>
<organism evidence="2">
    <name type="scientific">hydrothermal vent metagenome</name>
    <dbReference type="NCBI Taxonomy" id="652676"/>
    <lineage>
        <taxon>unclassified sequences</taxon>
        <taxon>metagenomes</taxon>
        <taxon>ecological metagenomes</taxon>
    </lineage>
</organism>
<accession>A0A3B0ZEV4</accession>